<reference evidence="2 3" key="1">
    <citation type="submission" date="2019-11" db="EMBL/GenBank/DDBJ databases">
        <title>Whole genome sequence of Oryza granulata.</title>
        <authorList>
            <person name="Li W."/>
        </authorList>
    </citation>
    <scope>NUCLEOTIDE SEQUENCE [LARGE SCALE GENOMIC DNA]</scope>
    <source>
        <strain evidence="3">cv. Menghai</strain>
        <tissue evidence="2">Leaf</tissue>
    </source>
</reference>
<feature type="region of interest" description="Disordered" evidence="1">
    <location>
        <begin position="1"/>
        <end position="25"/>
    </location>
</feature>
<comment type="caution">
    <text evidence="2">The sequence shown here is derived from an EMBL/GenBank/DDBJ whole genome shotgun (WGS) entry which is preliminary data.</text>
</comment>
<organism evidence="2 3">
    <name type="scientific">Oryza meyeriana var. granulata</name>
    <dbReference type="NCBI Taxonomy" id="110450"/>
    <lineage>
        <taxon>Eukaryota</taxon>
        <taxon>Viridiplantae</taxon>
        <taxon>Streptophyta</taxon>
        <taxon>Embryophyta</taxon>
        <taxon>Tracheophyta</taxon>
        <taxon>Spermatophyta</taxon>
        <taxon>Magnoliopsida</taxon>
        <taxon>Liliopsida</taxon>
        <taxon>Poales</taxon>
        <taxon>Poaceae</taxon>
        <taxon>BOP clade</taxon>
        <taxon>Oryzoideae</taxon>
        <taxon>Oryzeae</taxon>
        <taxon>Oryzinae</taxon>
        <taxon>Oryza</taxon>
        <taxon>Oryza meyeriana</taxon>
    </lineage>
</organism>
<accession>A0A6G1CZ31</accession>
<protein>
    <submittedName>
        <fullName evidence="2">Uncharacterized protein</fullName>
    </submittedName>
</protein>
<dbReference type="AlphaFoldDB" id="A0A6G1CZ31"/>
<evidence type="ECO:0000313" key="3">
    <source>
        <dbReference type="Proteomes" id="UP000479710"/>
    </source>
</evidence>
<proteinExistence type="predicted"/>
<dbReference type="EMBL" id="SPHZ02000007">
    <property type="protein sequence ID" value="KAF0905360.1"/>
    <property type="molecule type" value="Genomic_DNA"/>
</dbReference>
<gene>
    <name evidence="2" type="ORF">E2562_003945</name>
</gene>
<name>A0A6G1CZ31_9ORYZ</name>
<sequence length="91" mass="9718">MTTRNADAIWRPERQANHHSCSGPGNTGLVHSIKTCRLMPTAPTCHEASRVILSSLFVKIYSGSALQVLDEMRQLLAGADIGGLGSTEQGV</sequence>
<dbReference type="Proteomes" id="UP000479710">
    <property type="component" value="Unassembled WGS sequence"/>
</dbReference>
<keyword evidence="3" id="KW-1185">Reference proteome</keyword>
<evidence type="ECO:0000313" key="2">
    <source>
        <dbReference type="EMBL" id="KAF0905360.1"/>
    </source>
</evidence>
<evidence type="ECO:0000256" key="1">
    <source>
        <dbReference type="SAM" id="MobiDB-lite"/>
    </source>
</evidence>